<keyword evidence="3 9" id="KW-1003">Cell membrane</keyword>
<dbReference type="SUPFAM" id="SSF56317">
    <property type="entry name" value="Carbon-nitrogen hydrolase"/>
    <property type="match status" value="1"/>
</dbReference>
<dbReference type="Gene3D" id="3.60.110.10">
    <property type="entry name" value="Carbon-nitrogen hydrolase"/>
    <property type="match status" value="1"/>
</dbReference>
<feature type="transmembrane region" description="Helical" evidence="9">
    <location>
        <begin position="20"/>
        <end position="46"/>
    </location>
</feature>
<protein>
    <recommendedName>
        <fullName evidence="9">Apolipoprotein N-acyltransferase</fullName>
        <shortName evidence="9">ALP N-acyltransferase</shortName>
        <ecNumber evidence="9">2.3.1.269</ecNumber>
    </recommendedName>
</protein>
<evidence type="ECO:0000256" key="2">
    <source>
        <dbReference type="ARBA" id="ARBA00010065"/>
    </source>
</evidence>
<name>M2Z4D5_9PROT</name>
<feature type="transmembrane region" description="Helical" evidence="9">
    <location>
        <begin position="199"/>
        <end position="217"/>
    </location>
</feature>
<dbReference type="InterPro" id="IPR036526">
    <property type="entry name" value="C-N_Hydrolase_sf"/>
</dbReference>
<dbReference type="PATRIC" id="fig|1244869.3.peg.2898"/>
<dbReference type="STRING" id="1244869.H261_14390"/>
<dbReference type="RefSeq" id="WP_008618777.1">
    <property type="nucleotide sequence ID" value="NZ_AONQ01000039.1"/>
</dbReference>
<evidence type="ECO:0000313" key="12">
    <source>
        <dbReference type="Proteomes" id="UP000011744"/>
    </source>
</evidence>
<dbReference type="NCBIfam" id="TIGR00546">
    <property type="entry name" value="lnt"/>
    <property type="match status" value="1"/>
</dbReference>
<dbReference type="InterPro" id="IPR045378">
    <property type="entry name" value="LNT_N"/>
</dbReference>
<dbReference type="UniPathway" id="UPA00666"/>
<feature type="transmembrane region" description="Helical" evidence="9">
    <location>
        <begin position="484"/>
        <end position="507"/>
    </location>
</feature>
<dbReference type="GO" id="GO:0042158">
    <property type="term" value="P:lipoprotein biosynthetic process"/>
    <property type="evidence" value="ECO:0007669"/>
    <property type="project" value="UniProtKB-UniRule"/>
</dbReference>
<dbReference type="CDD" id="cd07571">
    <property type="entry name" value="ALP_N-acyl_transferase"/>
    <property type="match status" value="1"/>
</dbReference>
<comment type="caution">
    <text evidence="11">The sequence shown here is derived from an EMBL/GenBank/DDBJ whole genome shotgun (WGS) entry which is preliminary data.</text>
</comment>
<sequence>MSPEILKRRFCALAGWRRRLALVLLGAAAALSLPPTLVLPALFLAFPPLAWSLDAAATRRAAFGAGFWWFTGWFAVGLYWISIALLTDAAKFGWMIPFAVFGLSAVLAAFFGLATLGVHLCRLGRVARVPALAAAFTLSEWLRSWVMTGLPWNPMGSVWDISLAVSQFGAFGGIWGLSLLTYLMVLAPALLAAPGHRRAVAVLALGLPALLWAGGMLRLSQNPGAVVADVRLRIVQAAVAQGNKWKDDQREANLRDHVALTRGPGFEQATTVIWPETAVSYFLDLDRLHREMAAAAVPPGGLLLTGAPRITPKGVEPFQIWNSLMAVTGDAEIAAVYDKVHLVPFGEYVPLRGILPIAKITHGGTDFSAGPGPVALDLPGLPPAAPLICYEAIFPTAVVASGQPRPGWILNVTNDGWFGISSGPHQHLAASRMRSIEEGLPQARAANTGISAVIDPAGRVIARLPLGERGVLDAPLPQALPPTLYGRFGNVIPGILLLFAGLAAFFLRRLN</sequence>
<evidence type="ECO:0000259" key="10">
    <source>
        <dbReference type="PROSITE" id="PS50263"/>
    </source>
</evidence>
<dbReference type="HAMAP" id="MF_01148">
    <property type="entry name" value="Lnt"/>
    <property type="match status" value="1"/>
</dbReference>
<keyword evidence="8 9" id="KW-0012">Acyltransferase</keyword>
<evidence type="ECO:0000256" key="4">
    <source>
        <dbReference type="ARBA" id="ARBA00022679"/>
    </source>
</evidence>
<keyword evidence="12" id="KW-1185">Reference proteome</keyword>
<keyword evidence="4 9" id="KW-0808">Transferase</keyword>
<dbReference type="PANTHER" id="PTHR38686">
    <property type="entry name" value="APOLIPOPROTEIN N-ACYLTRANSFERASE"/>
    <property type="match status" value="1"/>
</dbReference>
<dbReference type="GO" id="GO:0016410">
    <property type="term" value="F:N-acyltransferase activity"/>
    <property type="evidence" value="ECO:0007669"/>
    <property type="project" value="UniProtKB-UniRule"/>
</dbReference>
<dbReference type="InterPro" id="IPR004563">
    <property type="entry name" value="Apolipo_AcylTrfase"/>
</dbReference>
<keyword evidence="6 9" id="KW-1133">Transmembrane helix</keyword>
<evidence type="ECO:0000313" key="11">
    <source>
        <dbReference type="EMBL" id="EME69235.1"/>
    </source>
</evidence>
<dbReference type="EMBL" id="AONQ01000039">
    <property type="protein sequence ID" value="EME69235.1"/>
    <property type="molecule type" value="Genomic_DNA"/>
</dbReference>
<dbReference type="Pfam" id="PF00795">
    <property type="entry name" value="CN_hydrolase"/>
    <property type="match status" value="1"/>
</dbReference>
<reference evidence="11 12" key="1">
    <citation type="journal article" date="2014" name="Genome Announc.">
        <title>Draft Genome Sequence of Magnetospirillum sp. Strain SO-1, a Freshwater Magnetotactic Bacterium Isolated from the Ol'khovka River, Russia.</title>
        <authorList>
            <person name="Grouzdev D.S."/>
            <person name="Dziuba M.V."/>
            <person name="Sukhacheva M.S."/>
            <person name="Mardanov A.V."/>
            <person name="Beletskiy A.V."/>
            <person name="Kuznetsov B.B."/>
            <person name="Skryabin K.G."/>
        </authorList>
    </citation>
    <scope>NUCLEOTIDE SEQUENCE [LARGE SCALE GENOMIC DNA]</scope>
    <source>
        <strain evidence="11 12">SO-1</strain>
    </source>
</reference>
<dbReference type="InterPro" id="IPR003010">
    <property type="entry name" value="C-N_Hydrolase"/>
</dbReference>
<accession>M2Z4D5</accession>
<comment type="catalytic activity">
    <reaction evidence="9">
        <text>N-terminal S-1,2-diacyl-sn-glyceryl-L-cysteinyl-[lipoprotein] + a glycerophospholipid = N-acyl-S-1,2-diacyl-sn-glyceryl-L-cysteinyl-[lipoprotein] + a 2-acyl-sn-glycero-3-phospholipid + H(+)</text>
        <dbReference type="Rhea" id="RHEA:48228"/>
        <dbReference type="Rhea" id="RHEA-COMP:14681"/>
        <dbReference type="Rhea" id="RHEA-COMP:14684"/>
        <dbReference type="ChEBI" id="CHEBI:15378"/>
        <dbReference type="ChEBI" id="CHEBI:136912"/>
        <dbReference type="ChEBI" id="CHEBI:140656"/>
        <dbReference type="ChEBI" id="CHEBI:140657"/>
        <dbReference type="ChEBI" id="CHEBI:140660"/>
        <dbReference type="EC" id="2.3.1.269"/>
    </reaction>
</comment>
<feature type="transmembrane region" description="Helical" evidence="9">
    <location>
        <begin position="66"/>
        <end position="86"/>
    </location>
</feature>
<keyword evidence="11" id="KW-0449">Lipoprotein</keyword>
<keyword evidence="7 9" id="KW-0472">Membrane</keyword>
<dbReference type="EC" id="2.3.1.269" evidence="9"/>
<evidence type="ECO:0000256" key="3">
    <source>
        <dbReference type="ARBA" id="ARBA00022475"/>
    </source>
</evidence>
<dbReference type="OrthoDB" id="9804277at2"/>
<evidence type="ECO:0000256" key="1">
    <source>
        <dbReference type="ARBA" id="ARBA00004651"/>
    </source>
</evidence>
<organism evidence="11 12">
    <name type="scientific">Paramagnetospirillum caucaseum</name>
    <dbReference type="NCBI Taxonomy" id="1244869"/>
    <lineage>
        <taxon>Bacteria</taxon>
        <taxon>Pseudomonadati</taxon>
        <taxon>Pseudomonadota</taxon>
        <taxon>Alphaproteobacteria</taxon>
        <taxon>Rhodospirillales</taxon>
        <taxon>Magnetospirillaceae</taxon>
        <taxon>Paramagnetospirillum</taxon>
    </lineage>
</organism>
<evidence type="ECO:0000256" key="6">
    <source>
        <dbReference type="ARBA" id="ARBA00022989"/>
    </source>
</evidence>
<comment type="similarity">
    <text evidence="2 9">Belongs to the CN hydrolase family. Apolipoprotein N-acyltransferase subfamily.</text>
</comment>
<feature type="transmembrane region" description="Helical" evidence="9">
    <location>
        <begin position="98"/>
        <end position="120"/>
    </location>
</feature>
<evidence type="ECO:0000256" key="7">
    <source>
        <dbReference type="ARBA" id="ARBA00023136"/>
    </source>
</evidence>
<dbReference type="PROSITE" id="PS50263">
    <property type="entry name" value="CN_HYDROLASE"/>
    <property type="match status" value="1"/>
</dbReference>
<feature type="transmembrane region" description="Helical" evidence="9">
    <location>
        <begin position="161"/>
        <end position="187"/>
    </location>
</feature>
<evidence type="ECO:0000256" key="9">
    <source>
        <dbReference type="HAMAP-Rule" id="MF_01148"/>
    </source>
</evidence>
<evidence type="ECO:0000256" key="5">
    <source>
        <dbReference type="ARBA" id="ARBA00022692"/>
    </source>
</evidence>
<dbReference type="AlphaFoldDB" id="M2Z4D5"/>
<comment type="function">
    <text evidence="9">Catalyzes the phospholipid dependent N-acylation of the N-terminal cysteine of apolipoprotein, the last step in lipoprotein maturation.</text>
</comment>
<keyword evidence="5 9" id="KW-0812">Transmembrane</keyword>
<dbReference type="GO" id="GO:0005886">
    <property type="term" value="C:plasma membrane"/>
    <property type="evidence" value="ECO:0007669"/>
    <property type="project" value="UniProtKB-SubCell"/>
</dbReference>
<dbReference type="Pfam" id="PF20154">
    <property type="entry name" value="LNT_N"/>
    <property type="match status" value="1"/>
</dbReference>
<comment type="subcellular location">
    <subcellularLocation>
        <location evidence="1 9">Cell membrane</location>
        <topology evidence="1 9">Multi-pass membrane protein</topology>
    </subcellularLocation>
</comment>
<proteinExistence type="inferred from homology"/>
<dbReference type="Proteomes" id="UP000011744">
    <property type="component" value="Unassembled WGS sequence"/>
</dbReference>
<evidence type="ECO:0000256" key="8">
    <source>
        <dbReference type="ARBA" id="ARBA00023315"/>
    </source>
</evidence>
<feature type="domain" description="CN hydrolase" evidence="10">
    <location>
        <begin position="235"/>
        <end position="478"/>
    </location>
</feature>
<comment type="pathway">
    <text evidence="9">Protein modification; lipoprotein biosynthesis (N-acyl transfer).</text>
</comment>
<gene>
    <name evidence="9" type="primary">lnt</name>
    <name evidence="11" type="ORF">H261_14390</name>
</gene>
<dbReference type="PANTHER" id="PTHR38686:SF1">
    <property type="entry name" value="APOLIPOPROTEIN N-ACYLTRANSFERASE"/>
    <property type="match status" value="1"/>
</dbReference>
<dbReference type="eggNOG" id="COG0815">
    <property type="taxonomic scope" value="Bacteria"/>
</dbReference>